<sequence>MWIEVKKANSLMMAEMWKELFEGEGIPTRILPASGEPRDREMASYSILVPQDKEHVIQEVLRKL</sequence>
<reference evidence="1" key="1">
    <citation type="journal article" date="2014" name="Front. Microbiol.">
        <title>High frequency of phylogenetically diverse reductive dehalogenase-homologous genes in deep subseafloor sedimentary metagenomes.</title>
        <authorList>
            <person name="Kawai M."/>
            <person name="Futagami T."/>
            <person name="Toyoda A."/>
            <person name="Takaki Y."/>
            <person name="Nishi S."/>
            <person name="Hori S."/>
            <person name="Arai W."/>
            <person name="Tsubouchi T."/>
            <person name="Morono Y."/>
            <person name="Uchiyama I."/>
            <person name="Ito T."/>
            <person name="Fujiyama A."/>
            <person name="Inagaki F."/>
            <person name="Takami H."/>
        </authorList>
    </citation>
    <scope>NUCLEOTIDE SEQUENCE</scope>
    <source>
        <strain evidence="1">Expedition CK06-06</strain>
    </source>
</reference>
<dbReference type="EMBL" id="BART01013798">
    <property type="protein sequence ID" value="GAG81254.1"/>
    <property type="molecule type" value="Genomic_DNA"/>
</dbReference>
<dbReference type="AlphaFoldDB" id="X1AGZ7"/>
<organism evidence="1">
    <name type="scientific">marine sediment metagenome</name>
    <dbReference type="NCBI Taxonomy" id="412755"/>
    <lineage>
        <taxon>unclassified sequences</taxon>
        <taxon>metagenomes</taxon>
        <taxon>ecological metagenomes</taxon>
    </lineage>
</organism>
<accession>X1AGZ7</accession>
<evidence type="ECO:0000313" key="1">
    <source>
        <dbReference type="EMBL" id="GAG81254.1"/>
    </source>
</evidence>
<protein>
    <recommendedName>
        <fullName evidence="2">DUF2007 domain-containing protein</fullName>
    </recommendedName>
</protein>
<comment type="caution">
    <text evidence="1">The sequence shown here is derived from an EMBL/GenBank/DDBJ whole genome shotgun (WGS) entry which is preliminary data.</text>
</comment>
<gene>
    <name evidence="1" type="ORF">S01H4_27980</name>
</gene>
<proteinExistence type="predicted"/>
<evidence type="ECO:0008006" key="2">
    <source>
        <dbReference type="Google" id="ProtNLM"/>
    </source>
</evidence>
<name>X1AGZ7_9ZZZZ</name>